<dbReference type="InterPro" id="IPR036508">
    <property type="entry name" value="Chitin-bd_dom_sf"/>
</dbReference>
<dbReference type="PROSITE" id="PS50940">
    <property type="entry name" value="CHIT_BIND_II"/>
    <property type="match status" value="1"/>
</dbReference>
<dbReference type="AlphaFoldDB" id="A0ABC8BZK1"/>
<evidence type="ECO:0000256" key="1">
    <source>
        <dbReference type="ARBA" id="ARBA00022669"/>
    </source>
</evidence>
<evidence type="ECO:0000256" key="5">
    <source>
        <dbReference type="ARBA" id="ARBA00023180"/>
    </source>
</evidence>
<dbReference type="Gene3D" id="2.170.140.10">
    <property type="entry name" value="Chitin binding domain"/>
    <property type="match status" value="1"/>
</dbReference>
<keyword evidence="8" id="KW-1185">Reference proteome</keyword>
<dbReference type="KEGG" id="kab:B7C62_25115"/>
<feature type="domain" description="Chitin-binding type-2" evidence="6">
    <location>
        <begin position="66"/>
        <end position="126"/>
    </location>
</feature>
<evidence type="ECO:0000256" key="3">
    <source>
        <dbReference type="ARBA" id="ARBA00022737"/>
    </source>
</evidence>
<protein>
    <recommendedName>
        <fullName evidence="6">Chitin-binding type-2 domain-containing protein</fullName>
    </recommendedName>
</protein>
<dbReference type="SMART" id="SM00494">
    <property type="entry name" value="ChtBD2"/>
    <property type="match status" value="1"/>
</dbReference>
<dbReference type="GO" id="GO:0008061">
    <property type="term" value="F:chitin binding"/>
    <property type="evidence" value="ECO:0007669"/>
    <property type="project" value="UniProtKB-KW"/>
</dbReference>
<dbReference type="InterPro" id="IPR051940">
    <property type="entry name" value="Chitin_bind-dev_reg"/>
</dbReference>
<keyword evidence="5" id="KW-0325">Glycoprotein</keyword>
<keyword evidence="2" id="KW-0732">Signal</keyword>
<evidence type="ECO:0000256" key="4">
    <source>
        <dbReference type="ARBA" id="ARBA00023157"/>
    </source>
</evidence>
<dbReference type="Proteomes" id="UP000192251">
    <property type="component" value="Chromosome"/>
</dbReference>
<dbReference type="PANTHER" id="PTHR23301">
    <property type="entry name" value="CHITIN BINDING PERITROPHIN-A"/>
    <property type="match status" value="1"/>
</dbReference>
<dbReference type="SUPFAM" id="SSF57625">
    <property type="entry name" value="Invertebrate chitin-binding proteins"/>
    <property type="match status" value="1"/>
</dbReference>
<keyword evidence="4" id="KW-1015">Disulfide bond</keyword>
<reference evidence="7 8" key="1">
    <citation type="submission" date="2017-04" db="EMBL/GenBank/DDBJ databases">
        <title>The complete genome sequence of Streptomyces albolongus YIM 101047, the producer of novel bafilomycins and novel odoriferous sesquiterpenoids.</title>
        <authorList>
            <person name="Yin M."/>
            <person name="Jiang Y."/>
        </authorList>
    </citation>
    <scope>NUCLEOTIDE SEQUENCE [LARGE SCALE GENOMIC DNA]</scope>
    <source>
        <strain evidence="7 8">YIM 101047</strain>
    </source>
</reference>
<gene>
    <name evidence="7" type="ORF">B7C62_25115</name>
</gene>
<dbReference type="EMBL" id="CP020563">
    <property type="protein sequence ID" value="ARF75155.1"/>
    <property type="molecule type" value="Genomic_DNA"/>
</dbReference>
<organism evidence="7 8">
    <name type="scientific">Kitasatospora albolonga</name>
    <dbReference type="NCBI Taxonomy" id="68173"/>
    <lineage>
        <taxon>Bacteria</taxon>
        <taxon>Bacillati</taxon>
        <taxon>Actinomycetota</taxon>
        <taxon>Actinomycetes</taxon>
        <taxon>Kitasatosporales</taxon>
        <taxon>Streptomycetaceae</taxon>
        <taxon>Kitasatospora</taxon>
    </lineage>
</organism>
<name>A0ABC8BZK1_9ACTN</name>
<evidence type="ECO:0000313" key="7">
    <source>
        <dbReference type="EMBL" id="ARF75155.1"/>
    </source>
</evidence>
<keyword evidence="1" id="KW-0147">Chitin-binding</keyword>
<accession>A0ABC8BZK1</accession>
<dbReference type="Pfam" id="PF01607">
    <property type="entry name" value="CBM_14"/>
    <property type="match status" value="1"/>
</dbReference>
<evidence type="ECO:0000256" key="2">
    <source>
        <dbReference type="ARBA" id="ARBA00022729"/>
    </source>
</evidence>
<dbReference type="PANTHER" id="PTHR23301:SF0">
    <property type="entry name" value="CHITIN-BINDING TYPE-2 DOMAIN-CONTAINING PROTEIN-RELATED"/>
    <property type="match status" value="1"/>
</dbReference>
<evidence type="ECO:0000313" key="8">
    <source>
        <dbReference type="Proteomes" id="UP000192251"/>
    </source>
</evidence>
<proteinExistence type="predicted"/>
<sequence length="214" mass="22484">MVTHGDRVNAWSDRKGCSSTFLFRNGAIVRTPVKSLAVLAAATLGLISPVWTATAVESAERSQQALRVCPAVDPEDASVYAPLGNTAAGFAECSNGVPYVMDCPQGLLFNLRLNVCDWPRNAEKEGAETRLTAAAVTLSPTTELSAVVTWEDKPLYQAPVVFLDPQGSALCHAETDDTGRAACEAEGVTEAGYTAAYAGTETLTTANARGTARS</sequence>
<evidence type="ECO:0000259" key="6">
    <source>
        <dbReference type="PROSITE" id="PS50940"/>
    </source>
</evidence>
<dbReference type="InterPro" id="IPR002557">
    <property type="entry name" value="Chitin-bd_dom"/>
</dbReference>
<keyword evidence="3" id="KW-0677">Repeat</keyword>